<dbReference type="NCBIfam" id="TIGR00498">
    <property type="entry name" value="lexA"/>
    <property type="match status" value="1"/>
</dbReference>
<keyword evidence="10 12" id="KW-0234">DNA repair</keyword>
<dbReference type="PANTHER" id="PTHR33516:SF2">
    <property type="entry name" value="LEXA REPRESSOR-RELATED"/>
    <property type="match status" value="1"/>
</dbReference>
<dbReference type="GO" id="GO:0045892">
    <property type="term" value="P:negative regulation of DNA-templated transcription"/>
    <property type="evidence" value="ECO:0007669"/>
    <property type="project" value="UniProtKB-UniRule"/>
</dbReference>
<dbReference type="Gene3D" id="2.10.109.10">
    <property type="entry name" value="Umud Fragment, subunit A"/>
    <property type="match status" value="1"/>
</dbReference>
<dbReference type="HAMAP" id="MF_00015">
    <property type="entry name" value="LexA"/>
    <property type="match status" value="1"/>
</dbReference>
<keyword evidence="4 12" id="KW-0227">DNA damage</keyword>
<evidence type="ECO:0000256" key="13">
    <source>
        <dbReference type="RuleBase" id="RU003991"/>
    </source>
</evidence>
<evidence type="ECO:0000256" key="1">
    <source>
        <dbReference type="ARBA" id="ARBA00007484"/>
    </source>
</evidence>
<evidence type="ECO:0000256" key="5">
    <source>
        <dbReference type="ARBA" id="ARBA00022801"/>
    </source>
</evidence>
<dbReference type="InterPro" id="IPR039418">
    <property type="entry name" value="LexA-like"/>
</dbReference>
<dbReference type="Pfam" id="PF00717">
    <property type="entry name" value="Peptidase_S24"/>
    <property type="match status" value="1"/>
</dbReference>
<keyword evidence="17" id="KW-1185">Reference proteome</keyword>
<comment type="catalytic activity">
    <reaction evidence="12">
        <text>Hydrolysis of Ala-|-Gly bond in repressor LexA.</text>
        <dbReference type="EC" id="3.4.21.88"/>
    </reaction>
</comment>
<accession>A0A8J4EDN1</accession>
<keyword evidence="2 12" id="KW-0678">Repressor</keyword>
<evidence type="ECO:0000259" key="14">
    <source>
        <dbReference type="Pfam" id="PF00717"/>
    </source>
</evidence>
<dbReference type="Gene3D" id="1.10.10.10">
    <property type="entry name" value="Winged helix-like DNA-binding domain superfamily/Winged helix DNA-binding domain"/>
    <property type="match status" value="1"/>
</dbReference>
<reference evidence="16" key="1">
    <citation type="submission" date="2021-01" db="EMBL/GenBank/DDBJ databases">
        <title>Whole genome shotgun sequence of Virgisporangium ochraceum NBRC 16418.</title>
        <authorList>
            <person name="Komaki H."/>
            <person name="Tamura T."/>
        </authorList>
    </citation>
    <scope>NUCLEOTIDE SEQUENCE</scope>
    <source>
        <strain evidence="16">NBRC 16418</strain>
    </source>
</reference>
<dbReference type="CDD" id="cd06529">
    <property type="entry name" value="S24_LexA-like"/>
    <property type="match status" value="1"/>
</dbReference>
<proteinExistence type="inferred from homology"/>
<protein>
    <recommendedName>
        <fullName evidence="12">LexA repressor</fullName>
        <ecNumber evidence="12">3.4.21.88</ecNumber>
    </recommendedName>
</protein>
<feature type="active site" description="For autocatalytic cleavage activity" evidence="12">
    <location>
        <position position="161"/>
    </location>
</feature>
<feature type="domain" description="LexA repressor DNA-binding" evidence="15">
    <location>
        <begin position="9"/>
        <end position="70"/>
    </location>
</feature>
<evidence type="ECO:0000256" key="7">
    <source>
        <dbReference type="ARBA" id="ARBA00023015"/>
    </source>
</evidence>
<keyword evidence="7 12" id="KW-0805">Transcription regulation</keyword>
<dbReference type="EC" id="3.4.21.88" evidence="12"/>
<dbReference type="InterPro" id="IPR015927">
    <property type="entry name" value="Peptidase_S24_S26A/B/C"/>
</dbReference>
<comment type="similarity">
    <text evidence="1 12 13">Belongs to the peptidase S24 family.</text>
</comment>
<evidence type="ECO:0000256" key="11">
    <source>
        <dbReference type="ARBA" id="ARBA00023236"/>
    </source>
</evidence>
<dbReference type="SUPFAM" id="SSF51306">
    <property type="entry name" value="LexA/Signal peptidase"/>
    <property type="match status" value="1"/>
</dbReference>
<feature type="domain" description="Peptidase S24/S26A/S26B/S26C" evidence="14">
    <location>
        <begin position="82"/>
        <end position="195"/>
    </location>
</feature>
<evidence type="ECO:0000313" key="16">
    <source>
        <dbReference type="EMBL" id="GIJ68112.1"/>
    </source>
</evidence>
<comment type="caution">
    <text evidence="16">The sequence shown here is derived from an EMBL/GenBank/DDBJ whole genome shotgun (WGS) entry which is preliminary data.</text>
</comment>
<gene>
    <name evidence="16" type="primary">lexA_2</name>
    <name evidence="12" type="synonym">lexA</name>
    <name evidence="16" type="ORF">Voc01_030290</name>
</gene>
<evidence type="ECO:0000256" key="8">
    <source>
        <dbReference type="ARBA" id="ARBA00023125"/>
    </source>
</evidence>
<dbReference type="GO" id="GO:0009432">
    <property type="term" value="P:SOS response"/>
    <property type="evidence" value="ECO:0007669"/>
    <property type="project" value="UniProtKB-UniRule"/>
</dbReference>
<dbReference type="InterPro" id="IPR036390">
    <property type="entry name" value="WH_DNA-bd_sf"/>
</dbReference>
<dbReference type="InterPro" id="IPR006200">
    <property type="entry name" value="LexA"/>
</dbReference>
<dbReference type="InterPro" id="IPR050077">
    <property type="entry name" value="LexA_repressor"/>
</dbReference>
<comment type="subunit">
    <text evidence="12">Homodimer.</text>
</comment>
<evidence type="ECO:0000256" key="3">
    <source>
        <dbReference type="ARBA" id="ARBA00022705"/>
    </source>
</evidence>
<evidence type="ECO:0000256" key="2">
    <source>
        <dbReference type="ARBA" id="ARBA00022491"/>
    </source>
</evidence>
<dbReference type="GO" id="GO:0006508">
    <property type="term" value="P:proteolysis"/>
    <property type="evidence" value="ECO:0007669"/>
    <property type="project" value="InterPro"/>
</dbReference>
<evidence type="ECO:0000259" key="15">
    <source>
        <dbReference type="Pfam" id="PF01726"/>
    </source>
</evidence>
<organism evidence="16 17">
    <name type="scientific">Virgisporangium ochraceum</name>
    <dbReference type="NCBI Taxonomy" id="65505"/>
    <lineage>
        <taxon>Bacteria</taxon>
        <taxon>Bacillati</taxon>
        <taxon>Actinomycetota</taxon>
        <taxon>Actinomycetes</taxon>
        <taxon>Micromonosporales</taxon>
        <taxon>Micromonosporaceae</taxon>
        <taxon>Virgisporangium</taxon>
    </lineage>
</organism>
<feature type="DNA-binding region" description="H-T-H motif" evidence="12">
    <location>
        <begin position="34"/>
        <end position="54"/>
    </location>
</feature>
<keyword evidence="11 12" id="KW-0742">SOS response</keyword>
<feature type="active site" description="For autocatalytic cleavage activity" evidence="12">
    <location>
        <position position="124"/>
    </location>
</feature>
<feature type="site" description="Cleavage; by autolysis" evidence="12">
    <location>
        <begin position="89"/>
        <end position="90"/>
    </location>
</feature>
<keyword evidence="5 12" id="KW-0378">Hydrolase</keyword>
<dbReference type="InterPro" id="IPR036388">
    <property type="entry name" value="WH-like_DNA-bd_sf"/>
</dbReference>
<dbReference type="InterPro" id="IPR006199">
    <property type="entry name" value="LexA_DNA-bd_dom"/>
</dbReference>
<keyword evidence="9 12" id="KW-0804">Transcription</keyword>
<dbReference type="GO" id="GO:0004252">
    <property type="term" value="F:serine-type endopeptidase activity"/>
    <property type="evidence" value="ECO:0007669"/>
    <property type="project" value="UniProtKB-UniRule"/>
</dbReference>
<dbReference type="Proteomes" id="UP000635606">
    <property type="component" value="Unassembled WGS sequence"/>
</dbReference>
<dbReference type="AlphaFoldDB" id="A0A8J4EDN1"/>
<evidence type="ECO:0000256" key="9">
    <source>
        <dbReference type="ARBA" id="ARBA00023163"/>
    </source>
</evidence>
<dbReference type="GO" id="GO:0006281">
    <property type="term" value="P:DNA repair"/>
    <property type="evidence" value="ECO:0007669"/>
    <property type="project" value="UniProtKB-UniRule"/>
</dbReference>
<dbReference type="FunFam" id="2.10.109.10:FF:000001">
    <property type="entry name" value="LexA repressor"/>
    <property type="match status" value="1"/>
</dbReference>
<evidence type="ECO:0000313" key="17">
    <source>
        <dbReference type="Proteomes" id="UP000635606"/>
    </source>
</evidence>
<keyword evidence="6 12" id="KW-0068">Autocatalytic cleavage</keyword>
<evidence type="ECO:0000256" key="10">
    <source>
        <dbReference type="ARBA" id="ARBA00023204"/>
    </source>
</evidence>
<dbReference type="EMBL" id="BOPH01000036">
    <property type="protein sequence ID" value="GIJ68112.1"/>
    <property type="molecule type" value="Genomic_DNA"/>
</dbReference>
<dbReference type="Pfam" id="PF01726">
    <property type="entry name" value="LexA_DNA_bind"/>
    <property type="match status" value="1"/>
</dbReference>
<comment type="function">
    <text evidence="12">Represses a number of genes involved in the response to DNA damage (SOS response), including recA and lexA. In the presence of single-stranded DNA, RecA interacts with LexA causing an autocatalytic cleavage which disrupts the DNA-binding part of LexA, leading to derepression of the SOS regulon and eventually DNA repair.</text>
</comment>
<evidence type="ECO:0000256" key="4">
    <source>
        <dbReference type="ARBA" id="ARBA00022763"/>
    </source>
</evidence>
<name>A0A8J4EDN1_9ACTN</name>
<evidence type="ECO:0000256" key="6">
    <source>
        <dbReference type="ARBA" id="ARBA00022813"/>
    </source>
</evidence>
<dbReference type="GO" id="GO:0003677">
    <property type="term" value="F:DNA binding"/>
    <property type="evidence" value="ECO:0007669"/>
    <property type="project" value="UniProtKB-UniRule"/>
</dbReference>
<dbReference type="GO" id="GO:0006260">
    <property type="term" value="P:DNA replication"/>
    <property type="evidence" value="ECO:0007669"/>
    <property type="project" value="UniProtKB-UniRule"/>
</dbReference>
<dbReference type="PRINTS" id="PR00726">
    <property type="entry name" value="LEXASERPTASE"/>
</dbReference>
<keyword evidence="8 12" id="KW-0238">DNA-binding</keyword>
<dbReference type="SUPFAM" id="SSF46785">
    <property type="entry name" value="Winged helix' DNA-binding domain"/>
    <property type="match status" value="1"/>
</dbReference>
<keyword evidence="3 12" id="KW-0235">DNA replication</keyword>
<evidence type="ECO:0000256" key="12">
    <source>
        <dbReference type="HAMAP-Rule" id="MF_00015"/>
    </source>
</evidence>
<dbReference type="PANTHER" id="PTHR33516">
    <property type="entry name" value="LEXA REPRESSOR"/>
    <property type="match status" value="1"/>
</dbReference>
<sequence>MTMAGERPRLTARQRQVLGIVRTWWHEHGYAPTVREIGAAAGLRSTSSVAHQLDALEQVGELTLGRGGPRPAVPEEPQVTVPLLGTIAAGSPIPANEDPEDQLRLPLSLVGHGVLFALRVRGDSMVDAAICDGDVVVVRQQEVADNGDIVAATIDGEATVKVYRRTRDGRTELVPRNPLYHPIPADDAVILGKVVSVLRRL</sequence>
<dbReference type="InterPro" id="IPR036286">
    <property type="entry name" value="LexA/Signal_pep-like_sf"/>
</dbReference>
<dbReference type="InterPro" id="IPR006197">
    <property type="entry name" value="Peptidase_S24_LexA"/>
</dbReference>